<feature type="transmembrane region" description="Helical" evidence="1">
    <location>
        <begin position="364"/>
        <end position="385"/>
    </location>
</feature>
<protein>
    <submittedName>
        <fullName evidence="2">M50 family peptidase</fullName>
    </submittedName>
</protein>
<keyword evidence="1" id="KW-1133">Transmembrane helix</keyword>
<feature type="transmembrane region" description="Helical" evidence="1">
    <location>
        <begin position="428"/>
        <end position="448"/>
    </location>
</feature>
<feature type="transmembrane region" description="Helical" evidence="1">
    <location>
        <begin position="257"/>
        <end position="279"/>
    </location>
</feature>
<evidence type="ECO:0000313" key="2">
    <source>
        <dbReference type="EMBL" id="ETR70268.1"/>
    </source>
</evidence>
<feature type="transmembrane region" description="Helical" evidence="1">
    <location>
        <begin position="285"/>
        <end position="304"/>
    </location>
</feature>
<dbReference type="InterPro" id="IPR001193">
    <property type="entry name" value="MBTPS2"/>
</dbReference>
<dbReference type="AlphaFoldDB" id="A0A1V1P645"/>
<feature type="transmembrane region" description="Helical" evidence="1">
    <location>
        <begin position="190"/>
        <end position="207"/>
    </location>
</feature>
<proteinExistence type="predicted"/>
<keyword evidence="1" id="KW-0812">Transmembrane</keyword>
<keyword evidence="1" id="KW-0472">Membrane</keyword>
<gene>
    <name evidence="2" type="ORF">OMM_03362</name>
</gene>
<dbReference type="PANTHER" id="PTHR13325">
    <property type="entry name" value="PROTEASE M50 MEMBRANE-BOUND TRANSCRIPTION FACTOR SITE 2 PROTEASE"/>
    <property type="match status" value="1"/>
</dbReference>
<dbReference type="EMBL" id="ATBP01000453">
    <property type="protein sequence ID" value="ETR70268.1"/>
    <property type="molecule type" value="Genomic_DNA"/>
</dbReference>
<name>A0A1V1P645_9BACT</name>
<accession>A0A1V1P645</accession>
<dbReference type="GO" id="GO:0031293">
    <property type="term" value="P:membrane protein intracellular domain proteolysis"/>
    <property type="evidence" value="ECO:0007669"/>
    <property type="project" value="TreeGrafter"/>
</dbReference>
<comment type="caution">
    <text evidence="2">The sequence shown here is derived from an EMBL/GenBank/DDBJ whole genome shotgun (WGS) entry which is preliminary data.</text>
</comment>
<organism evidence="2 3">
    <name type="scientific">Candidatus Magnetoglobus multicellularis str. Araruama</name>
    <dbReference type="NCBI Taxonomy" id="890399"/>
    <lineage>
        <taxon>Bacteria</taxon>
        <taxon>Pseudomonadati</taxon>
        <taxon>Thermodesulfobacteriota</taxon>
        <taxon>Desulfobacteria</taxon>
        <taxon>Desulfobacterales</taxon>
        <taxon>Desulfobacteraceae</taxon>
        <taxon>Candidatus Magnetoglobus</taxon>
    </lineage>
</organism>
<evidence type="ECO:0000313" key="3">
    <source>
        <dbReference type="Proteomes" id="UP000189670"/>
    </source>
</evidence>
<dbReference type="GO" id="GO:0016020">
    <property type="term" value="C:membrane"/>
    <property type="evidence" value="ECO:0007669"/>
    <property type="project" value="InterPro"/>
</dbReference>
<dbReference type="PANTHER" id="PTHR13325:SF3">
    <property type="entry name" value="MEMBRANE-BOUND TRANSCRIPTION FACTOR SITE-2 PROTEASE"/>
    <property type="match status" value="1"/>
</dbReference>
<feature type="transmembrane region" description="Helical" evidence="1">
    <location>
        <begin position="153"/>
        <end position="178"/>
    </location>
</feature>
<feature type="transmembrane region" description="Helical" evidence="1">
    <location>
        <begin position="391"/>
        <end position="416"/>
    </location>
</feature>
<dbReference type="GO" id="GO:0004222">
    <property type="term" value="F:metalloendopeptidase activity"/>
    <property type="evidence" value="ECO:0007669"/>
    <property type="project" value="InterPro"/>
</dbReference>
<dbReference type="GO" id="GO:0005737">
    <property type="term" value="C:cytoplasm"/>
    <property type="evidence" value="ECO:0007669"/>
    <property type="project" value="TreeGrafter"/>
</dbReference>
<reference evidence="3" key="1">
    <citation type="submission" date="2012-11" db="EMBL/GenBank/DDBJ databases">
        <authorList>
            <person name="Lucero-Rivera Y.E."/>
            <person name="Tovar-Ramirez D."/>
        </authorList>
    </citation>
    <scope>NUCLEOTIDE SEQUENCE [LARGE SCALE GENOMIC DNA]</scope>
    <source>
        <strain evidence="3">Araruama</strain>
    </source>
</reference>
<evidence type="ECO:0000256" key="1">
    <source>
        <dbReference type="SAM" id="Phobius"/>
    </source>
</evidence>
<dbReference type="Proteomes" id="UP000189670">
    <property type="component" value="Unassembled WGS sequence"/>
</dbReference>
<sequence length="718" mass="82471">MSEKKRTFSESWHRVANLRISLLPTVAMRKQFFRNDDWYVLNNPFNNQFFRLRPEAYAFIARLSAWRTVEDVWFECLERFPDKAPGQEDVVQLLTQLYNANLLYFHTRPDTAQIFERYKQRRQKEMQSRLLSILFMRLPLFDPDNLLKRFHPLWRLIVNPLGGLVWLFVVIGAIKVCIDNSAEAFNQMQGILAPGNLIYLYAALVIIKSLHEFAHAVVCRRFGGEVHVLGIMLLVFTPLPYMDATSSWTFRNRWHRILVSAAGILMEIFIAALAVFAWANTGHGILHALFYNIMFIASVSTLLFNANPLLRFDGYYILSDLLDIPNLHTRAKEYLNYLIERYAFGCNELESPVNRFNESISLSLFGILSFIYRMLIFAGIILFVADKFLMLGLIMALIGIVSWGVVPLFKFVSYLISSPKLQKNRVRVLAVTGMTASVVISLILFIPFTDSLQAPGIVEARHFQKIYSDHPGYVKQILKPGGTYIKTGDVLMRLDNRDISFDLANAKLQHKETLIMIKQARNVRSVDLKPLLKRLEKVESNIADLKGRMESLVIYSKHDGIWQPSTDAKFVGRWIPRGGYLGEVINPKQFVFSAAVPQKEAARLFQGDLQEMSVRIKGQAQQDICVTNYQIIPFEQTRLPSMAIGWSGGGQVATSLQDSTGLETREPFFLIIASLKDSTQKLFFHGRSGRINMVLPPKPLYFQFYRSLKQLFQKRYQL</sequence>